<evidence type="ECO:0008006" key="3">
    <source>
        <dbReference type="Google" id="ProtNLM"/>
    </source>
</evidence>
<keyword evidence="2" id="KW-1185">Reference proteome</keyword>
<gene>
    <name evidence="1" type="ORF">QWY14_02870</name>
</gene>
<name>A0ABT8MYJ7_9BACL</name>
<dbReference type="Gene3D" id="1.50.10.20">
    <property type="match status" value="1"/>
</dbReference>
<proteinExistence type="predicted"/>
<dbReference type="SUPFAM" id="SSF48239">
    <property type="entry name" value="Terpenoid cyclases/Protein prenyltransferases"/>
    <property type="match status" value="1"/>
</dbReference>
<organism evidence="1 2">
    <name type="scientific">Planococcus shixiaomingii</name>
    <dbReference type="NCBI Taxonomy" id="3058393"/>
    <lineage>
        <taxon>Bacteria</taxon>
        <taxon>Bacillati</taxon>
        <taxon>Bacillota</taxon>
        <taxon>Bacilli</taxon>
        <taxon>Bacillales</taxon>
        <taxon>Caryophanaceae</taxon>
        <taxon>Planococcus</taxon>
    </lineage>
</organism>
<dbReference type="EMBL" id="JAUJWV010000001">
    <property type="protein sequence ID" value="MDN7240711.1"/>
    <property type="molecule type" value="Genomic_DNA"/>
</dbReference>
<dbReference type="RefSeq" id="WP_300988499.1">
    <property type="nucleotide sequence ID" value="NZ_CP129236.1"/>
</dbReference>
<evidence type="ECO:0000313" key="1">
    <source>
        <dbReference type="EMBL" id="MDN7240711.1"/>
    </source>
</evidence>
<evidence type="ECO:0000313" key="2">
    <source>
        <dbReference type="Proteomes" id="UP001172055"/>
    </source>
</evidence>
<comment type="caution">
    <text evidence="1">The sequence shown here is derived from an EMBL/GenBank/DDBJ whole genome shotgun (WGS) entry which is preliminary data.</text>
</comment>
<protein>
    <recommendedName>
        <fullName evidence="3">Prenyltransferase</fullName>
    </recommendedName>
</protein>
<reference evidence="1 2" key="1">
    <citation type="submission" date="2023-06" db="EMBL/GenBank/DDBJ databases">
        <title>Novel species in genus Planococcus.</title>
        <authorList>
            <person name="Ning S."/>
        </authorList>
    </citation>
    <scope>NUCLEOTIDE SEQUENCE [LARGE SCALE GENOMIC DNA]</scope>
    <source>
        <strain evidence="1 2">N028</strain>
    </source>
</reference>
<dbReference type="InterPro" id="IPR008930">
    <property type="entry name" value="Terpenoid_cyclase/PrenylTrfase"/>
</dbReference>
<sequence>MTKLSRKQYEQAKTFLKTKARKLERGLFEFEFENGDSQVVLNALKTYQNDDGGFGNGLEPDFRCRDSSALATSIALQLLIRIGATEKEETVRKAIGYLLQTFNEEKMGWQIVPREVEKAPRAVWWNYSEEWAWGNPSAELIGHFHHYEGLVKEEFLEKLTQFAITYINNSAEVEHHELLCFLRMAEQLPKEEQAAILNKLRALAIDSVTTSPDKWDSYCLLPLQVVSSPDSEFHESFQESIPLNLRHLVIKQTEHGYWDPTWSWGQYEEDWENAKEEWRGWLTLENLKILRAFDHID</sequence>
<accession>A0ABT8MYJ7</accession>
<dbReference type="Proteomes" id="UP001172055">
    <property type="component" value="Unassembled WGS sequence"/>
</dbReference>